<dbReference type="PANTHER" id="PTHR34138">
    <property type="entry name" value="CELL SHAPE-DETERMINING PROTEIN MREC"/>
    <property type="match status" value="1"/>
</dbReference>
<dbReference type="Gene3D" id="2.40.10.350">
    <property type="entry name" value="Rod shape-determining protein MreC, domain 2"/>
    <property type="match status" value="1"/>
</dbReference>
<evidence type="ECO:0000259" key="7">
    <source>
        <dbReference type="Pfam" id="PF04085"/>
    </source>
</evidence>
<feature type="coiled-coil region" evidence="6">
    <location>
        <begin position="70"/>
        <end position="111"/>
    </location>
</feature>
<name>A0ABT1SMB5_9FIRM</name>
<evidence type="ECO:0000256" key="1">
    <source>
        <dbReference type="ARBA" id="ARBA00009369"/>
    </source>
</evidence>
<evidence type="ECO:0000256" key="5">
    <source>
        <dbReference type="PIRNR" id="PIRNR038471"/>
    </source>
</evidence>
<evidence type="ECO:0000313" key="8">
    <source>
        <dbReference type="EMBL" id="MCQ5122338.1"/>
    </source>
</evidence>
<dbReference type="EMBL" id="JANGCH010000013">
    <property type="protein sequence ID" value="MCQ5122338.1"/>
    <property type="molecule type" value="Genomic_DNA"/>
</dbReference>
<comment type="caution">
    <text evidence="8">The sequence shown here is derived from an EMBL/GenBank/DDBJ whole genome shotgun (WGS) entry which is preliminary data.</text>
</comment>
<dbReference type="InterPro" id="IPR042175">
    <property type="entry name" value="Cell/Rod_MreC_2"/>
</dbReference>
<dbReference type="PIRSF" id="PIRSF038471">
    <property type="entry name" value="MreC"/>
    <property type="match status" value="1"/>
</dbReference>
<accession>A0ABT1SMB5</accession>
<evidence type="ECO:0000256" key="6">
    <source>
        <dbReference type="SAM" id="Coils"/>
    </source>
</evidence>
<evidence type="ECO:0000313" key="9">
    <source>
        <dbReference type="Proteomes" id="UP001524435"/>
    </source>
</evidence>
<dbReference type="NCBIfam" id="TIGR00219">
    <property type="entry name" value="mreC"/>
    <property type="match status" value="1"/>
</dbReference>
<sequence length="279" mass="31105">MSKFTRTQKILMGVIAFFIMFGAITKSMQNGNLIAKLGYDGFTMLNYALISHPAELVKNWMGDLAQLWYVQEENDELREELSKQKKYRLENEQLKRELAEKNALLDMIDRNAQYEPISANVIKRDADGWNALITIDVGESDGIQADMAVVSADGMIGKVQDVNYKTSTVKLLTSEDRSERVSVRVSISDTESAEGILEYYDEAKGLFLIRLFTQNENVTKGMQVTTSGLGGLYPSGLSIGEIASVEEMDNQMGKTVFVTPAAKFDSFLYVAVLNDTEAN</sequence>
<keyword evidence="6" id="KW-0175">Coiled coil</keyword>
<dbReference type="Gene3D" id="2.40.10.340">
    <property type="entry name" value="Rod shape-determining protein MreC, domain 1"/>
    <property type="match status" value="1"/>
</dbReference>
<dbReference type="PANTHER" id="PTHR34138:SF1">
    <property type="entry name" value="CELL SHAPE-DETERMINING PROTEIN MREC"/>
    <property type="match status" value="1"/>
</dbReference>
<evidence type="ECO:0000256" key="2">
    <source>
        <dbReference type="ARBA" id="ARBA00013855"/>
    </source>
</evidence>
<comment type="function">
    <text evidence="5">Involved in formation and maintenance of cell shape.</text>
</comment>
<dbReference type="Proteomes" id="UP001524435">
    <property type="component" value="Unassembled WGS sequence"/>
</dbReference>
<dbReference type="RefSeq" id="WP_102265791.1">
    <property type="nucleotide sequence ID" value="NZ_CALVCM010000007.1"/>
</dbReference>
<dbReference type="InterPro" id="IPR042177">
    <property type="entry name" value="Cell/Rod_1"/>
</dbReference>
<proteinExistence type="inferred from homology"/>
<dbReference type="InterPro" id="IPR007221">
    <property type="entry name" value="MreC"/>
</dbReference>
<comment type="similarity">
    <text evidence="1 5">Belongs to the MreC family.</text>
</comment>
<keyword evidence="9" id="KW-1185">Reference proteome</keyword>
<gene>
    <name evidence="8" type="primary">mreC</name>
    <name evidence="8" type="ORF">NE663_08710</name>
</gene>
<dbReference type="Pfam" id="PF04085">
    <property type="entry name" value="MreC"/>
    <property type="match status" value="1"/>
</dbReference>
<reference evidence="8 9" key="1">
    <citation type="submission" date="2022-06" db="EMBL/GenBank/DDBJ databases">
        <title>Isolation of gut microbiota from human fecal samples.</title>
        <authorList>
            <person name="Pamer E.G."/>
            <person name="Barat B."/>
            <person name="Waligurski E."/>
            <person name="Medina S."/>
            <person name="Paddock L."/>
            <person name="Mostad J."/>
        </authorList>
    </citation>
    <scope>NUCLEOTIDE SEQUENCE [LARGE SCALE GENOMIC DNA]</scope>
    <source>
        <strain evidence="8 9">DFI.6.1</strain>
    </source>
</reference>
<evidence type="ECO:0000256" key="3">
    <source>
        <dbReference type="ARBA" id="ARBA00022960"/>
    </source>
</evidence>
<dbReference type="InterPro" id="IPR055342">
    <property type="entry name" value="MreC_beta-barrel_core"/>
</dbReference>
<organism evidence="8 9">
    <name type="scientific">Massilicoli timonensis</name>
    <dbReference type="NCBI Taxonomy" id="2015901"/>
    <lineage>
        <taxon>Bacteria</taxon>
        <taxon>Bacillati</taxon>
        <taxon>Bacillota</taxon>
        <taxon>Erysipelotrichia</taxon>
        <taxon>Erysipelotrichales</taxon>
        <taxon>Erysipelotrichaceae</taxon>
        <taxon>Massilicoli</taxon>
    </lineage>
</organism>
<evidence type="ECO:0000256" key="4">
    <source>
        <dbReference type="ARBA" id="ARBA00032089"/>
    </source>
</evidence>
<keyword evidence="3 5" id="KW-0133">Cell shape</keyword>
<feature type="domain" description="Rod shape-determining protein MreC beta-barrel core" evidence="7">
    <location>
        <begin position="121"/>
        <end position="273"/>
    </location>
</feature>
<protein>
    <recommendedName>
        <fullName evidence="2 5">Cell shape-determining protein MreC</fullName>
    </recommendedName>
    <alternativeName>
        <fullName evidence="4 5">Cell shape protein MreC</fullName>
    </alternativeName>
</protein>